<feature type="transmembrane region" description="Helical" evidence="1">
    <location>
        <begin position="173"/>
        <end position="197"/>
    </location>
</feature>
<feature type="transmembrane region" description="Helical" evidence="1">
    <location>
        <begin position="203"/>
        <end position="224"/>
    </location>
</feature>
<protein>
    <submittedName>
        <fullName evidence="2">Uncharacterized protein</fullName>
    </submittedName>
</protein>
<keyword evidence="3" id="KW-1185">Reference proteome</keyword>
<gene>
    <name evidence="2" type="ORF">DYBT9623_03870</name>
</gene>
<keyword evidence="1" id="KW-0472">Membrane</keyword>
<dbReference type="EMBL" id="CAJRAU010000005">
    <property type="protein sequence ID" value="CAG5071894.1"/>
    <property type="molecule type" value="Genomic_DNA"/>
</dbReference>
<keyword evidence="1" id="KW-0812">Transmembrane</keyword>
<name>A0ABN7RE87_9BACT</name>
<evidence type="ECO:0000313" key="3">
    <source>
        <dbReference type="Proteomes" id="UP000679725"/>
    </source>
</evidence>
<proteinExistence type="predicted"/>
<evidence type="ECO:0000313" key="2">
    <source>
        <dbReference type="EMBL" id="CAG5071894.1"/>
    </source>
</evidence>
<feature type="transmembrane region" description="Helical" evidence="1">
    <location>
        <begin position="292"/>
        <end position="312"/>
    </location>
</feature>
<organism evidence="2 3">
    <name type="scientific">Dyadobacter linearis</name>
    <dbReference type="NCBI Taxonomy" id="2823330"/>
    <lineage>
        <taxon>Bacteria</taxon>
        <taxon>Pseudomonadati</taxon>
        <taxon>Bacteroidota</taxon>
        <taxon>Cytophagia</taxon>
        <taxon>Cytophagales</taxon>
        <taxon>Spirosomataceae</taxon>
        <taxon>Dyadobacter</taxon>
    </lineage>
</organism>
<feature type="transmembrane region" description="Helical" evidence="1">
    <location>
        <begin position="236"/>
        <end position="254"/>
    </location>
</feature>
<feature type="transmembrane region" description="Helical" evidence="1">
    <location>
        <begin position="119"/>
        <end position="139"/>
    </location>
</feature>
<feature type="transmembrane region" description="Helical" evidence="1">
    <location>
        <begin position="86"/>
        <end position="107"/>
    </location>
</feature>
<sequence length="423" mass="48483">MRKYLFITLSAAVFLIFLFTLFENALNAPSFDDYDTTINFIRRYYFDTESFKMRKDILLSRHNEHRILFSKSCAAIYYAIFGQLNFRHLIIFQNIFLLSFFGLMIAVIRQNKQLTPEMLLITCLFLFSLAFWQVTFYYWGGIQHYTVFFFSFLTLFAVNNAKQPLSASFFLGLLAALLAVLSFGNGFLALFLAAFILLIQRKWLMLGIWVICAAVLLYLTFLPLPEIKSAAGASFNAEWMARLLLTFLGSYLYINPATGQSVNIIVCMLMGLSVLIIWAWLFWKGYASKNPLLFSLLSLPILSGIIVAVSRFESKAAGGIAPRYMFFTATIPVLLVLILLDLKILKKEHLKYIAGIVLVIWGFGFYNNRTDLQKHNAEIVATIQKWESNPGTRLVYYREAYPYSEILSWAISKKVVIIPAKTN</sequence>
<dbReference type="Proteomes" id="UP000679725">
    <property type="component" value="Unassembled WGS sequence"/>
</dbReference>
<evidence type="ECO:0000256" key="1">
    <source>
        <dbReference type="SAM" id="Phobius"/>
    </source>
</evidence>
<comment type="caution">
    <text evidence="2">The sequence shown here is derived from an EMBL/GenBank/DDBJ whole genome shotgun (WGS) entry which is preliminary data.</text>
</comment>
<reference evidence="2 3" key="1">
    <citation type="submission" date="2021-04" db="EMBL/GenBank/DDBJ databases">
        <authorList>
            <person name="Rodrigo-Torres L."/>
            <person name="Arahal R. D."/>
            <person name="Lucena T."/>
        </authorList>
    </citation>
    <scope>NUCLEOTIDE SEQUENCE [LARGE SCALE GENOMIC DNA]</scope>
    <source>
        <strain evidence="2 3">CECT 9623</strain>
    </source>
</reference>
<keyword evidence="1" id="KW-1133">Transmembrane helix</keyword>
<feature type="transmembrane region" description="Helical" evidence="1">
    <location>
        <begin position="349"/>
        <end position="366"/>
    </location>
</feature>
<feature type="transmembrane region" description="Helical" evidence="1">
    <location>
        <begin position="260"/>
        <end position="283"/>
    </location>
</feature>
<dbReference type="RefSeq" id="WP_215235154.1">
    <property type="nucleotide sequence ID" value="NZ_CAJRAU010000005.1"/>
</dbReference>
<accession>A0ABN7RE87</accession>
<feature type="transmembrane region" description="Helical" evidence="1">
    <location>
        <begin position="324"/>
        <end position="342"/>
    </location>
</feature>